<dbReference type="Gene3D" id="3.30.390.10">
    <property type="entry name" value="Enolase-like, N-terminal domain"/>
    <property type="match status" value="1"/>
</dbReference>
<organism evidence="1 2">
    <name type="scientific">Candidatus Promineifilum breve</name>
    <dbReference type="NCBI Taxonomy" id="1806508"/>
    <lineage>
        <taxon>Bacteria</taxon>
        <taxon>Bacillati</taxon>
        <taxon>Chloroflexota</taxon>
        <taxon>Ardenticatenia</taxon>
        <taxon>Candidatus Promineifilales</taxon>
        <taxon>Candidatus Promineifilaceae</taxon>
        <taxon>Candidatus Promineifilum</taxon>
    </lineage>
</organism>
<dbReference type="KEGG" id="pbf:CFX0092_A0323"/>
<accession>A0A160SYQ4</accession>
<dbReference type="AlphaFoldDB" id="A0A160SYQ4"/>
<reference evidence="1" key="1">
    <citation type="submission" date="2016-01" db="EMBL/GenBank/DDBJ databases">
        <authorList>
            <person name="Mcilroy J.S."/>
            <person name="Karst M S."/>
            <person name="Albertsen M."/>
        </authorList>
    </citation>
    <scope>NUCLEOTIDE SEQUENCE</scope>
    <source>
        <strain evidence="1">Cfx-K</strain>
    </source>
</reference>
<dbReference type="Gene3D" id="3.20.20.120">
    <property type="entry name" value="Enolase-like C-terminal domain"/>
    <property type="match status" value="1"/>
</dbReference>
<dbReference type="InterPro" id="IPR029017">
    <property type="entry name" value="Enolase-like_N"/>
</dbReference>
<name>A0A160SYQ4_9CHLR</name>
<dbReference type="InterPro" id="IPR036849">
    <property type="entry name" value="Enolase-like_C_sf"/>
</dbReference>
<keyword evidence="2" id="KW-1185">Reference proteome</keyword>
<protein>
    <submittedName>
        <fullName evidence="1">Uncharacterized protein</fullName>
    </submittedName>
</protein>
<proteinExistence type="predicted"/>
<sequence length="387" mass="40602">MSQITRLLLAPARLSAHGPELTHSIGVVVDDARVYWGDCHLPAATDGPPAGRVLDVMASALVGQELSDFRELCASIPAIDAATLEQSGAFIGAGQQALLAAVAATRQQTAAETLAEAYGFPAPQHAPIEVPLFLEISDFAATAERIDRMLALRPAAVGYRLTGGQVAEAIGPNAEYLQRFVRELAGRIATQADGEGGWPAIYLGLNGALGALVGDPRRQLGQVLGHCAGLQSAVGGLDLYLEDPFVLDDAIAQPALFHQLKDYCRRSSAFDKQPFLVARAPGHDHDSVSAYGDIGAVDGLVFDLAAGWSIDRLMTQLVALRGAGARAIISHSTLELVSHHWPATIADMAIAGATALLLSYDHSPNSQLATTTGRIAEVTAWLGRGNG</sequence>
<dbReference type="Proteomes" id="UP000215027">
    <property type="component" value="Chromosome I"/>
</dbReference>
<evidence type="ECO:0000313" key="2">
    <source>
        <dbReference type="Proteomes" id="UP000215027"/>
    </source>
</evidence>
<dbReference type="EMBL" id="LN890655">
    <property type="protein sequence ID" value="CUS02204.2"/>
    <property type="molecule type" value="Genomic_DNA"/>
</dbReference>
<evidence type="ECO:0000313" key="1">
    <source>
        <dbReference type="EMBL" id="CUS02204.2"/>
    </source>
</evidence>
<dbReference type="RefSeq" id="WP_095041847.1">
    <property type="nucleotide sequence ID" value="NZ_LN890655.1"/>
</dbReference>
<gene>
    <name evidence="1" type="ORF">CFX0092_A0323</name>
</gene>